<organism evidence="5 6">
    <name type="scientific">Streptomyces shenzhenensis</name>
    <dbReference type="NCBI Taxonomy" id="943815"/>
    <lineage>
        <taxon>Bacteria</taxon>
        <taxon>Bacillati</taxon>
        <taxon>Actinomycetota</taxon>
        <taxon>Actinomycetes</taxon>
        <taxon>Kitasatosporales</taxon>
        <taxon>Streptomycetaceae</taxon>
        <taxon>Streptomyces</taxon>
    </lineage>
</organism>
<dbReference type="PROSITE" id="PS50949">
    <property type="entry name" value="HTH_GNTR"/>
    <property type="match status" value="1"/>
</dbReference>
<dbReference type="InterPro" id="IPR036388">
    <property type="entry name" value="WH-like_DNA-bd_sf"/>
</dbReference>
<keyword evidence="2" id="KW-0238">DNA-binding</keyword>
<dbReference type="InterPro" id="IPR000524">
    <property type="entry name" value="Tscrpt_reg_HTH_GntR"/>
</dbReference>
<evidence type="ECO:0000259" key="4">
    <source>
        <dbReference type="PROSITE" id="PS50949"/>
    </source>
</evidence>
<evidence type="ECO:0000313" key="6">
    <source>
        <dbReference type="Proteomes" id="UP000270471"/>
    </source>
</evidence>
<dbReference type="GO" id="GO:0003700">
    <property type="term" value="F:DNA-binding transcription factor activity"/>
    <property type="evidence" value="ECO:0007669"/>
    <property type="project" value="InterPro"/>
</dbReference>
<dbReference type="PANTHER" id="PTHR43537:SF44">
    <property type="entry name" value="GNTR FAMILY REGULATORY PROTEIN"/>
    <property type="match status" value="1"/>
</dbReference>
<dbReference type="EMBL" id="PENI01000016">
    <property type="protein sequence ID" value="RMB83408.1"/>
    <property type="molecule type" value="Genomic_DNA"/>
</dbReference>
<dbReference type="InterPro" id="IPR011711">
    <property type="entry name" value="GntR_C"/>
</dbReference>
<dbReference type="Pfam" id="PF07729">
    <property type="entry name" value="FCD"/>
    <property type="match status" value="1"/>
</dbReference>
<evidence type="ECO:0000313" key="5">
    <source>
        <dbReference type="EMBL" id="RMB83408.1"/>
    </source>
</evidence>
<dbReference type="Gene3D" id="1.20.120.530">
    <property type="entry name" value="GntR ligand-binding domain-like"/>
    <property type="match status" value="1"/>
</dbReference>
<keyword evidence="1" id="KW-0805">Transcription regulation</keyword>
<dbReference type="SUPFAM" id="SSF48008">
    <property type="entry name" value="GntR ligand-binding domain-like"/>
    <property type="match status" value="1"/>
</dbReference>
<dbReference type="Pfam" id="PF00392">
    <property type="entry name" value="GntR"/>
    <property type="match status" value="1"/>
</dbReference>
<accession>A0A3M0I531</accession>
<reference evidence="5 6" key="1">
    <citation type="submission" date="2017-11" db="EMBL/GenBank/DDBJ databases">
        <title>Draft genome of actinobacteria isolated from guarana (Paullinia cupana (Mart.) Ducke.</title>
        <authorList>
            <person name="Siqueira K.A."/>
            <person name="Liotti R.G."/>
            <person name="Mendes T.A.O."/>
            <person name="Soares M.A."/>
        </authorList>
    </citation>
    <scope>NUCLEOTIDE SEQUENCE [LARGE SCALE GENOMIC DNA]</scope>
    <source>
        <strain evidence="5 6">193</strain>
    </source>
</reference>
<feature type="domain" description="HTH gntR-type" evidence="4">
    <location>
        <begin position="7"/>
        <end position="74"/>
    </location>
</feature>
<dbReference type="PANTHER" id="PTHR43537">
    <property type="entry name" value="TRANSCRIPTIONAL REGULATOR, GNTR FAMILY"/>
    <property type="match status" value="1"/>
</dbReference>
<dbReference type="Proteomes" id="UP000270471">
    <property type="component" value="Unassembled WGS sequence"/>
</dbReference>
<dbReference type="SMART" id="SM00895">
    <property type="entry name" value="FCD"/>
    <property type="match status" value="1"/>
</dbReference>
<dbReference type="OrthoDB" id="4164516at2"/>
<protein>
    <submittedName>
        <fullName evidence="5">GntR family transcriptional regulator</fullName>
    </submittedName>
</protein>
<dbReference type="RefSeq" id="WP_121891763.1">
    <property type="nucleotide sequence ID" value="NZ_PENI01000016.1"/>
</dbReference>
<keyword evidence="6" id="KW-1185">Reference proteome</keyword>
<dbReference type="SMART" id="SM00345">
    <property type="entry name" value="HTH_GNTR"/>
    <property type="match status" value="1"/>
</dbReference>
<evidence type="ECO:0000256" key="2">
    <source>
        <dbReference type="ARBA" id="ARBA00023125"/>
    </source>
</evidence>
<dbReference type="GO" id="GO:0003677">
    <property type="term" value="F:DNA binding"/>
    <property type="evidence" value="ECO:0007669"/>
    <property type="project" value="UniProtKB-KW"/>
</dbReference>
<dbReference type="Gene3D" id="1.10.10.10">
    <property type="entry name" value="Winged helix-like DNA-binding domain superfamily/Winged helix DNA-binding domain"/>
    <property type="match status" value="1"/>
</dbReference>
<sequence>MNGYNGRGVHGHTVTELGMWIVSGALPQGQPIDLQALGEDLDLSMTALREALKVLAAKGLLEARQRRGTLVLPRERWNLLDADVIRWRNEAGETLEVLRDLAEVRAAIEPEAASLAALRRTEAELTELDAALDAMREAVGREAPEAVAADLRFHRTLLRATHNEMFARMDVFIEPALRLRDGLVHQHGRHEDPVPSHARVVDAVRAGDAEAAANAARALLAKATEDAERLLEASGEKRVVDRG</sequence>
<dbReference type="AlphaFoldDB" id="A0A3M0I531"/>
<dbReference type="InterPro" id="IPR036390">
    <property type="entry name" value="WH_DNA-bd_sf"/>
</dbReference>
<keyword evidence="3" id="KW-0804">Transcription</keyword>
<proteinExistence type="predicted"/>
<gene>
    <name evidence="5" type="ORF">CTZ28_23895</name>
</gene>
<dbReference type="InterPro" id="IPR008920">
    <property type="entry name" value="TF_FadR/GntR_C"/>
</dbReference>
<evidence type="ECO:0000256" key="1">
    <source>
        <dbReference type="ARBA" id="ARBA00023015"/>
    </source>
</evidence>
<dbReference type="SUPFAM" id="SSF46785">
    <property type="entry name" value="Winged helix' DNA-binding domain"/>
    <property type="match status" value="1"/>
</dbReference>
<evidence type="ECO:0000256" key="3">
    <source>
        <dbReference type="ARBA" id="ARBA00023163"/>
    </source>
</evidence>
<name>A0A3M0I531_9ACTN</name>
<comment type="caution">
    <text evidence="5">The sequence shown here is derived from an EMBL/GenBank/DDBJ whole genome shotgun (WGS) entry which is preliminary data.</text>
</comment>